<keyword evidence="2" id="KW-0812">Transmembrane</keyword>
<name>A0A238U8X6_9FLAO</name>
<dbReference type="InterPro" id="IPR011990">
    <property type="entry name" value="TPR-like_helical_dom_sf"/>
</dbReference>
<feature type="repeat" description="TPR" evidence="1">
    <location>
        <begin position="229"/>
        <end position="262"/>
    </location>
</feature>
<dbReference type="PROSITE" id="PS50005">
    <property type="entry name" value="TPR"/>
    <property type="match status" value="1"/>
</dbReference>
<protein>
    <submittedName>
        <fullName evidence="4">Two-component system sensor histidine kinase</fullName>
        <ecNumber evidence="4">2.7.13.3</ecNumber>
    </submittedName>
</protein>
<dbReference type="InterPro" id="IPR036890">
    <property type="entry name" value="HATPase_C_sf"/>
</dbReference>
<evidence type="ECO:0000256" key="1">
    <source>
        <dbReference type="PROSITE-ProRule" id="PRU00339"/>
    </source>
</evidence>
<keyword evidence="4" id="KW-0808">Transferase</keyword>
<keyword evidence="2" id="KW-1133">Transmembrane helix</keyword>
<dbReference type="Proteomes" id="UP000215214">
    <property type="component" value="Chromosome TJEJU"/>
</dbReference>
<keyword evidence="1" id="KW-0802">TPR repeat</keyword>
<reference evidence="4 5" key="1">
    <citation type="submission" date="2017-07" db="EMBL/GenBank/DDBJ databases">
        <authorList>
            <person name="Sun Z.S."/>
            <person name="Albrecht U."/>
            <person name="Echele G."/>
            <person name="Lee C.C."/>
        </authorList>
    </citation>
    <scope>NUCLEOTIDE SEQUENCE [LARGE SCALE GENOMIC DNA]</scope>
    <source>
        <strain evidence="5">type strain: KCTC 22618</strain>
    </source>
</reference>
<dbReference type="SMART" id="SM00028">
    <property type="entry name" value="TPR"/>
    <property type="match status" value="4"/>
</dbReference>
<dbReference type="KEGG" id="tje:TJEJU_1843"/>
<evidence type="ECO:0000313" key="4">
    <source>
        <dbReference type="EMBL" id="SNR15552.1"/>
    </source>
</evidence>
<keyword evidence="2" id="KW-0472">Membrane</keyword>
<dbReference type="PANTHER" id="PTHR34220:SF7">
    <property type="entry name" value="SENSOR HISTIDINE KINASE YPDA"/>
    <property type="match status" value="1"/>
</dbReference>
<dbReference type="Gene3D" id="3.30.565.10">
    <property type="entry name" value="Histidine kinase-like ATPase, C-terminal domain"/>
    <property type="match status" value="1"/>
</dbReference>
<dbReference type="GO" id="GO:0016020">
    <property type="term" value="C:membrane"/>
    <property type="evidence" value="ECO:0007669"/>
    <property type="project" value="InterPro"/>
</dbReference>
<accession>A0A238U8X6</accession>
<dbReference type="AlphaFoldDB" id="A0A238U8X6"/>
<dbReference type="Pfam" id="PF06580">
    <property type="entry name" value="His_kinase"/>
    <property type="match status" value="1"/>
</dbReference>
<dbReference type="EMBL" id="LT899436">
    <property type="protein sequence ID" value="SNR15552.1"/>
    <property type="molecule type" value="Genomic_DNA"/>
</dbReference>
<keyword evidence="5" id="KW-1185">Reference proteome</keyword>
<gene>
    <name evidence="4" type="ORF">TJEJU_1843</name>
</gene>
<dbReference type="SUPFAM" id="SSF55874">
    <property type="entry name" value="ATPase domain of HSP90 chaperone/DNA topoisomerase II/histidine kinase"/>
    <property type="match status" value="1"/>
</dbReference>
<dbReference type="Gene3D" id="1.25.40.10">
    <property type="entry name" value="Tetratricopeptide repeat domain"/>
    <property type="match status" value="2"/>
</dbReference>
<feature type="domain" description="Signal transduction histidine kinase internal region" evidence="3">
    <location>
        <begin position="430"/>
        <end position="508"/>
    </location>
</feature>
<dbReference type="InterPro" id="IPR050640">
    <property type="entry name" value="Bact_2-comp_sensor_kinase"/>
</dbReference>
<evidence type="ECO:0000313" key="5">
    <source>
        <dbReference type="Proteomes" id="UP000215214"/>
    </source>
</evidence>
<proteinExistence type="predicted"/>
<feature type="transmembrane region" description="Helical" evidence="2">
    <location>
        <begin position="397"/>
        <end position="415"/>
    </location>
</feature>
<dbReference type="EC" id="2.7.13.3" evidence="4"/>
<evidence type="ECO:0000256" key="2">
    <source>
        <dbReference type="SAM" id="Phobius"/>
    </source>
</evidence>
<keyword evidence="4" id="KW-0418">Kinase</keyword>
<dbReference type="GO" id="GO:0000155">
    <property type="term" value="F:phosphorelay sensor kinase activity"/>
    <property type="evidence" value="ECO:0007669"/>
    <property type="project" value="InterPro"/>
</dbReference>
<dbReference type="OrthoDB" id="6190788at2"/>
<dbReference type="SUPFAM" id="SSF48452">
    <property type="entry name" value="TPR-like"/>
    <property type="match status" value="2"/>
</dbReference>
<dbReference type="InterPro" id="IPR010559">
    <property type="entry name" value="Sig_transdc_His_kin_internal"/>
</dbReference>
<evidence type="ECO:0000259" key="3">
    <source>
        <dbReference type="Pfam" id="PF06580"/>
    </source>
</evidence>
<dbReference type="PANTHER" id="PTHR34220">
    <property type="entry name" value="SENSOR HISTIDINE KINASE YPDA"/>
    <property type="match status" value="1"/>
</dbReference>
<dbReference type="InterPro" id="IPR019734">
    <property type="entry name" value="TPR_rpt"/>
</dbReference>
<sequence>MKKTGAFFLFILICISCSYNKDLDTTESKLQAIKSLQKKSRKAKKDSILYYIDKADKIFNKNPKINDSLLLENLFLKGNYYKKQNNLDSARHYFHKTISLVKKPNSSSRTIFFFRSAWEMENLKGNITNAISIARNFIEISDKEKFKKDLIYAYNYLARKNLIFGKYQEALQFNNKILKIADEINNVDMYVITAIAKSRILSYYLKEKEKAVTLLDSLSKIDCSIDSKRQIYRRYGVLNFYNNDFTKAISYYKKVIQLTKEQGVLSKSFERKIDFNNNLIEAYNNISEAFLKIKKNDIATKYLDSVKPLLDVNTKKVHIISYMKYRFLIHNRTLKNEDDILKEYLSFIKESTKQQEEKINEKLYALELANEKEKIAIQEKNKTIIDNVKLESRNIKLIALSSVALLLLVTGYLFYRQRNYAYERQEMQIQQRLLRSQMNSHFSFNTLSVIQNQFYGDQNIAVSYLGKFSRLLRLLLTNSLQNYVLIEDELDLLKRYIELQLFRFPDSFEFNIALENFEEDDILYIPPMLIQPFIENSIEHGFSTINYKGCIHIRLKLLEKYIECVIEDNGAGLQKQRVEGKEKESVSTDLISNFIYKTTKQKIIILDKKKRNKEENGVYVKFLIPYKLTNND</sequence>
<dbReference type="RefSeq" id="WP_095071406.1">
    <property type="nucleotide sequence ID" value="NZ_LT899436.1"/>
</dbReference>
<organism evidence="4 5">
    <name type="scientific">Tenacibaculum jejuense</name>
    <dbReference type="NCBI Taxonomy" id="584609"/>
    <lineage>
        <taxon>Bacteria</taxon>
        <taxon>Pseudomonadati</taxon>
        <taxon>Bacteroidota</taxon>
        <taxon>Flavobacteriia</taxon>
        <taxon>Flavobacteriales</taxon>
        <taxon>Flavobacteriaceae</taxon>
        <taxon>Tenacibaculum</taxon>
    </lineage>
</organism>